<feature type="transmembrane region" description="Helical" evidence="2">
    <location>
        <begin position="268"/>
        <end position="286"/>
    </location>
</feature>
<sequence>MTSAYMLILLAAVAWGSLGIAGENLFKLGLLPTQIVWFRSTIAFAGILLLTMTANRSRLRIKRHDIPFFLAYGLISVALFYLSYLTAIEKTGVAAAAILLYTAPAITAILSRMIYKEPIDKLKLICIALTISGCFLVVKGYDLNNLKLNTSGILWGLMAGLTYALYPIFGKHVADKYHPWTIILYSQGIGSLFLSTMFFPKTIITETQHPMTWVYLLYIGIIPTLFSYLCYNAALKHVAPGRASIIATLEPVAAVFFAYVFLGQLLEPVQMAGAFLVVVAVIIVQLPKKFTFLKQ</sequence>
<dbReference type="PANTHER" id="PTHR22911:SF79">
    <property type="entry name" value="MOBA-LIKE NTP TRANSFERASE DOMAIN-CONTAINING PROTEIN"/>
    <property type="match status" value="1"/>
</dbReference>
<dbReference type="KEGG" id="dbc:MFMK1_001196"/>
<evidence type="ECO:0000313" key="5">
    <source>
        <dbReference type="Proteomes" id="UP001329915"/>
    </source>
</evidence>
<dbReference type="GO" id="GO:0016020">
    <property type="term" value="C:membrane"/>
    <property type="evidence" value="ECO:0007669"/>
    <property type="project" value="InterPro"/>
</dbReference>
<reference evidence="4 5" key="1">
    <citation type="submission" date="2023-04" db="EMBL/GenBank/DDBJ databases">
        <authorList>
            <person name="Hsu D."/>
        </authorList>
    </citation>
    <scope>NUCLEOTIDE SEQUENCE [LARGE SCALE GENOMIC DNA]</scope>
    <source>
        <strain evidence="4 5">MK1</strain>
    </source>
</reference>
<proteinExistence type="inferred from homology"/>
<keyword evidence="5" id="KW-1185">Reference proteome</keyword>
<dbReference type="AlphaFoldDB" id="A0AAU0UQE7"/>
<keyword evidence="2" id="KW-0812">Transmembrane</keyword>
<feature type="transmembrane region" description="Helical" evidence="2">
    <location>
        <begin position="91"/>
        <end position="110"/>
    </location>
</feature>
<dbReference type="SUPFAM" id="SSF103481">
    <property type="entry name" value="Multidrug resistance efflux transporter EmrE"/>
    <property type="match status" value="2"/>
</dbReference>
<feature type="transmembrane region" description="Helical" evidence="2">
    <location>
        <begin position="182"/>
        <end position="200"/>
    </location>
</feature>
<feature type="transmembrane region" description="Helical" evidence="2">
    <location>
        <begin position="122"/>
        <end position="141"/>
    </location>
</feature>
<keyword evidence="2" id="KW-1133">Transmembrane helix</keyword>
<feature type="transmembrane region" description="Helical" evidence="2">
    <location>
        <begin position="66"/>
        <end position="85"/>
    </location>
</feature>
<evidence type="ECO:0000259" key="3">
    <source>
        <dbReference type="Pfam" id="PF00892"/>
    </source>
</evidence>
<feature type="domain" description="EamA" evidence="3">
    <location>
        <begin position="3"/>
        <end position="138"/>
    </location>
</feature>
<protein>
    <submittedName>
        <fullName evidence="4">DMT family transporter</fullName>
    </submittedName>
</protein>
<comment type="similarity">
    <text evidence="1">Belongs to the EamA transporter family.</text>
</comment>
<feature type="domain" description="EamA" evidence="3">
    <location>
        <begin position="151"/>
        <end position="284"/>
    </location>
</feature>
<dbReference type="PANTHER" id="PTHR22911">
    <property type="entry name" value="ACYL-MALONYL CONDENSING ENZYME-RELATED"/>
    <property type="match status" value="1"/>
</dbReference>
<feature type="transmembrane region" description="Helical" evidence="2">
    <location>
        <begin position="153"/>
        <end position="170"/>
    </location>
</feature>
<evidence type="ECO:0000256" key="2">
    <source>
        <dbReference type="SAM" id="Phobius"/>
    </source>
</evidence>
<dbReference type="InterPro" id="IPR037185">
    <property type="entry name" value="EmrE-like"/>
</dbReference>
<dbReference type="EMBL" id="CP121694">
    <property type="protein sequence ID" value="WRO21388.1"/>
    <property type="molecule type" value="Genomic_DNA"/>
</dbReference>
<organism evidence="4 5">
    <name type="scientific">Metallumcola ferriviriculae</name>
    <dbReference type="NCBI Taxonomy" id="3039180"/>
    <lineage>
        <taxon>Bacteria</taxon>
        <taxon>Bacillati</taxon>
        <taxon>Bacillota</taxon>
        <taxon>Clostridia</taxon>
        <taxon>Neomoorellales</taxon>
        <taxon>Desulfitibacteraceae</taxon>
        <taxon>Metallumcola</taxon>
    </lineage>
</organism>
<name>A0AAU0UQE7_9FIRM</name>
<dbReference type="Proteomes" id="UP001329915">
    <property type="component" value="Chromosome"/>
</dbReference>
<evidence type="ECO:0000256" key="1">
    <source>
        <dbReference type="ARBA" id="ARBA00007362"/>
    </source>
</evidence>
<feature type="transmembrane region" description="Helical" evidence="2">
    <location>
        <begin position="212"/>
        <end position="231"/>
    </location>
</feature>
<feature type="transmembrane region" description="Helical" evidence="2">
    <location>
        <begin position="35"/>
        <end position="54"/>
    </location>
</feature>
<keyword evidence="2" id="KW-0472">Membrane</keyword>
<feature type="transmembrane region" description="Helical" evidence="2">
    <location>
        <begin position="243"/>
        <end position="262"/>
    </location>
</feature>
<evidence type="ECO:0000313" key="4">
    <source>
        <dbReference type="EMBL" id="WRO21388.1"/>
    </source>
</evidence>
<accession>A0AAU0UQE7</accession>
<gene>
    <name evidence="4" type="ORF">MFMK1_001196</name>
</gene>
<dbReference type="Gene3D" id="1.10.3730.20">
    <property type="match status" value="1"/>
</dbReference>
<dbReference type="InterPro" id="IPR000620">
    <property type="entry name" value="EamA_dom"/>
</dbReference>
<dbReference type="Pfam" id="PF00892">
    <property type="entry name" value="EamA"/>
    <property type="match status" value="2"/>
</dbReference>
<dbReference type="RefSeq" id="WP_366924232.1">
    <property type="nucleotide sequence ID" value="NZ_CP121694.1"/>
</dbReference>